<dbReference type="EMBL" id="JAGMWN010000001">
    <property type="protein sequence ID" value="MBP5855789.1"/>
    <property type="molecule type" value="Genomic_DNA"/>
</dbReference>
<keyword evidence="1" id="KW-1133">Transmembrane helix</keyword>
<name>A0A8J7S326_9PROT</name>
<sequence length="272" mass="29523">MRERMGRGIGRVPALVGSWIWRPVAVGLLLAALGPFGSYEAYGPLVRAAFWVSVVMVNWVIMDAALKGLGRRFHDRFPAPVVILPLLAALLSLGPCLLVVLGAGQVIFRTDLAERPLVFGGQVLLLLWLVGIAGYGMERARRRAADSGKGEALEDARQVESAAVDPTEAFRARWPSGLSGRLLALEMEDHYLRVHTSTGTALILCRMRDAARDLAGADGMQVHRSYWVACAAVRDVRRKAKRPVLILENGLEVPVGRSFIPGVRAAGWLDAG</sequence>
<dbReference type="Proteomes" id="UP000672602">
    <property type="component" value="Unassembled WGS sequence"/>
</dbReference>
<feature type="transmembrane region" description="Helical" evidence="1">
    <location>
        <begin position="12"/>
        <end position="36"/>
    </location>
</feature>
<feature type="transmembrane region" description="Helical" evidence="1">
    <location>
        <begin position="48"/>
        <end position="69"/>
    </location>
</feature>
<dbReference type="RefSeq" id="WP_210680362.1">
    <property type="nucleotide sequence ID" value="NZ_JAGMWN010000001.1"/>
</dbReference>
<accession>A0A8J7S326</accession>
<keyword evidence="1" id="KW-0812">Transmembrane</keyword>
<dbReference type="PROSITE" id="PS50930">
    <property type="entry name" value="HTH_LYTTR"/>
    <property type="match status" value="1"/>
</dbReference>
<protein>
    <submittedName>
        <fullName evidence="3">LytTR family transcriptional regulator</fullName>
    </submittedName>
</protein>
<feature type="domain" description="HTH LytTR-type" evidence="2">
    <location>
        <begin position="182"/>
        <end position="269"/>
    </location>
</feature>
<evidence type="ECO:0000256" key="1">
    <source>
        <dbReference type="SAM" id="Phobius"/>
    </source>
</evidence>
<organism evidence="3 4">
    <name type="scientific">Marivibrio halodurans</name>
    <dbReference type="NCBI Taxonomy" id="2039722"/>
    <lineage>
        <taxon>Bacteria</taxon>
        <taxon>Pseudomonadati</taxon>
        <taxon>Pseudomonadota</taxon>
        <taxon>Alphaproteobacteria</taxon>
        <taxon>Rhodospirillales</taxon>
        <taxon>Rhodospirillaceae</taxon>
        <taxon>Marivibrio</taxon>
    </lineage>
</organism>
<comment type="caution">
    <text evidence="3">The sequence shown here is derived from an EMBL/GenBank/DDBJ whole genome shotgun (WGS) entry which is preliminary data.</text>
</comment>
<evidence type="ECO:0000313" key="4">
    <source>
        <dbReference type="Proteomes" id="UP000672602"/>
    </source>
</evidence>
<keyword evidence="4" id="KW-1185">Reference proteome</keyword>
<reference evidence="3" key="1">
    <citation type="submission" date="2021-04" db="EMBL/GenBank/DDBJ databases">
        <authorList>
            <person name="Zhang D.-C."/>
        </authorList>
    </citation>
    <scope>NUCLEOTIDE SEQUENCE</scope>
    <source>
        <strain evidence="3">CGMCC 1.15697</strain>
    </source>
</reference>
<dbReference type="GO" id="GO:0003677">
    <property type="term" value="F:DNA binding"/>
    <property type="evidence" value="ECO:0007669"/>
    <property type="project" value="InterPro"/>
</dbReference>
<dbReference type="InterPro" id="IPR007492">
    <property type="entry name" value="LytTR_DNA-bd_dom"/>
</dbReference>
<dbReference type="AlphaFoldDB" id="A0A8J7S326"/>
<proteinExistence type="predicted"/>
<dbReference type="SMART" id="SM00850">
    <property type="entry name" value="LytTR"/>
    <property type="match status" value="1"/>
</dbReference>
<evidence type="ECO:0000313" key="3">
    <source>
        <dbReference type="EMBL" id="MBP5855789.1"/>
    </source>
</evidence>
<feature type="transmembrane region" description="Helical" evidence="1">
    <location>
        <begin position="81"/>
        <end position="107"/>
    </location>
</feature>
<dbReference type="Pfam" id="PF04397">
    <property type="entry name" value="LytTR"/>
    <property type="match status" value="1"/>
</dbReference>
<feature type="transmembrane region" description="Helical" evidence="1">
    <location>
        <begin position="119"/>
        <end position="137"/>
    </location>
</feature>
<keyword evidence="1" id="KW-0472">Membrane</keyword>
<dbReference type="Gene3D" id="2.40.50.1020">
    <property type="entry name" value="LytTr DNA-binding domain"/>
    <property type="match status" value="1"/>
</dbReference>
<gene>
    <name evidence="3" type="ORF">KAJ83_02130</name>
</gene>
<evidence type="ECO:0000259" key="2">
    <source>
        <dbReference type="PROSITE" id="PS50930"/>
    </source>
</evidence>